<dbReference type="Pfam" id="PF02254">
    <property type="entry name" value="TrkA_N"/>
    <property type="match status" value="1"/>
</dbReference>
<feature type="transmembrane region" description="Helical" evidence="10">
    <location>
        <begin position="175"/>
        <end position="196"/>
    </location>
</feature>
<keyword evidence="6" id="KW-0630">Potassium</keyword>
<dbReference type="InterPro" id="IPR038770">
    <property type="entry name" value="Na+/solute_symporter_sf"/>
</dbReference>
<feature type="transmembrane region" description="Helical" evidence="10">
    <location>
        <begin position="114"/>
        <end position="133"/>
    </location>
</feature>
<dbReference type="GO" id="GO:1902600">
    <property type="term" value="P:proton transmembrane transport"/>
    <property type="evidence" value="ECO:0007669"/>
    <property type="project" value="InterPro"/>
</dbReference>
<keyword evidence="9 10" id="KW-0472">Membrane</keyword>
<feature type="domain" description="RCK N-terminal" evidence="11">
    <location>
        <begin position="399"/>
        <end position="515"/>
    </location>
</feature>
<evidence type="ECO:0000256" key="5">
    <source>
        <dbReference type="ARBA" id="ARBA00022692"/>
    </source>
</evidence>
<dbReference type="KEGG" id="sdl:Sdel_1380"/>
<dbReference type="AlphaFoldDB" id="D1B2T0"/>
<reference evidence="12 13" key="2">
    <citation type="journal article" date="2010" name="Stand. Genomic Sci.">
        <title>Complete genome sequence of Sulfurospirillum deleyianum type strain (5175).</title>
        <authorList>
            <person name="Sikorski J."/>
            <person name="Lapidus A."/>
            <person name="Copeland A."/>
            <person name="Glavina Del Rio T."/>
            <person name="Nolan M."/>
            <person name="Lucas S."/>
            <person name="Chen F."/>
            <person name="Tice H."/>
            <person name="Cheng J.F."/>
            <person name="Saunders E."/>
            <person name="Bruce D."/>
            <person name="Goodwin L."/>
            <person name="Pitluck S."/>
            <person name="Ovchinnikova G."/>
            <person name="Pati A."/>
            <person name="Ivanova N."/>
            <person name="Mavromatis K."/>
            <person name="Chen A."/>
            <person name="Palaniappan K."/>
            <person name="Chain P."/>
            <person name="Land M."/>
            <person name="Hauser L."/>
            <person name="Chang Y.J."/>
            <person name="Jeffries C.D."/>
            <person name="Brettin T."/>
            <person name="Detter J.C."/>
            <person name="Han C."/>
            <person name="Rohde M."/>
            <person name="Lang E."/>
            <person name="Spring S."/>
            <person name="Goker M."/>
            <person name="Bristow J."/>
            <person name="Eisen J.A."/>
            <person name="Markowitz V."/>
            <person name="Hugenholtz P."/>
            <person name="Kyrpides N.C."/>
            <person name="Klenk H.P."/>
        </authorList>
    </citation>
    <scope>NUCLEOTIDE SEQUENCE [LARGE SCALE GENOMIC DNA]</scope>
    <source>
        <strain evidence="13">ATCC 51133 / DSM 6946 / 5175</strain>
    </source>
</reference>
<dbReference type="Gene3D" id="3.40.50.720">
    <property type="entry name" value="NAD(P)-binding Rossmann-like Domain"/>
    <property type="match status" value="1"/>
</dbReference>
<dbReference type="InterPro" id="IPR006153">
    <property type="entry name" value="Cation/H_exchanger_TM"/>
</dbReference>
<evidence type="ECO:0000256" key="8">
    <source>
        <dbReference type="ARBA" id="ARBA00023065"/>
    </source>
</evidence>
<keyword evidence="4" id="KW-0633">Potassium transport</keyword>
<organism evidence="12 13">
    <name type="scientific">Sulfurospirillum deleyianum (strain ATCC 51133 / DSM 6946 / 5175)</name>
    <dbReference type="NCBI Taxonomy" id="525898"/>
    <lineage>
        <taxon>Bacteria</taxon>
        <taxon>Pseudomonadati</taxon>
        <taxon>Campylobacterota</taxon>
        <taxon>Epsilonproteobacteria</taxon>
        <taxon>Campylobacterales</taxon>
        <taxon>Sulfurospirillaceae</taxon>
        <taxon>Sulfurospirillum</taxon>
    </lineage>
</organism>
<feature type="transmembrane region" description="Helical" evidence="10">
    <location>
        <begin position="269"/>
        <end position="288"/>
    </location>
</feature>
<keyword evidence="3" id="KW-0050">Antiport</keyword>
<dbReference type="SUPFAM" id="SSF51735">
    <property type="entry name" value="NAD(P)-binding Rossmann-fold domains"/>
    <property type="match status" value="1"/>
</dbReference>
<keyword evidence="2" id="KW-0813">Transport</keyword>
<evidence type="ECO:0000259" key="11">
    <source>
        <dbReference type="PROSITE" id="PS51201"/>
    </source>
</evidence>
<evidence type="ECO:0000313" key="13">
    <source>
        <dbReference type="Proteomes" id="UP000002222"/>
    </source>
</evidence>
<evidence type="ECO:0000256" key="6">
    <source>
        <dbReference type="ARBA" id="ARBA00022958"/>
    </source>
</evidence>
<comment type="subcellular location">
    <subcellularLocation>
        <location evidence="1">Membrane</location>
        <topology evidence="1">Multi-pass membrane protein</topology>
    </subcellularLocation>
</comment>
<keyword evidence="8" id="KW-0406">Ion transport</keyword>
<dbReference type="HOGENOM" id="CLU_005126_9_0_7"/>
<dbReference type="eggNOG" id="COG0475">
    <property type="taxonomic scope" value="Bacteria"/>
</dbReference>
<evidence type="ECO:0000256" key="2">
    <source>
        <dbReference type="ARBA" id="ARBA00022448"/>
    </source>
</evidence>
<dbReference type="PANTHER" id="PTHR46157">
    <property type="entry name" value="K(+) EFFLUX ANTIPORTER 3, CHLOROPLASTIC"/>
    <property type="match status" value="1"/>
</dbReference>
<keyword evidence="5 10" id="KW-0812">Transmembrane</keyword>
<dbReference type="GO" id="GO:0005886">
    <property type="term" value="C:plasma membrane"/>
    <property type="evidence" value="ECO:0007669"/>
    <property type="project" value="TreeGrafter"/>
</dbReference>
<evidence type="ECO:0000256" key="7">
    <source>
        <dbReference type="ARBA" id="ARBA00022989"/>
    </source>
</evidence>
<evidence type="ECO:0000313" key="12">
    <source>
        <dbReference type="EMBL" id="ACZ12400.1"/>
    </source>
</evidence>
<feature type="transmembrane region" description="Helical" evidence="10">
    <location>
        <begin position="216"/>
        <end position="248"/>
    </location>
</feature>
<accession>D1B2T0</accession>
<keyword evidence="13" id="KW-1185">Reference proteome</keyword>
<evidence type="ECO:0000256" key="3">
    <source>
        <dbReference type="ARBA" id="ARBA00022449"/>
    </source>
</evidence>
<dbReference type="GO" id="GO:0006813">
    <property type="term" value="P:potassium ion transport"/>
    <property type="evidence" value="ECO:0007669"/>
    <property type="project" value="UniProtKB-KW"/>
</dbReference>
<dbReference type="InterPro" id="IPR036291">
    <property type="entry name" value="NAD(P)-bd_dom_sf"/>
</dbReference>
<sequence>MDNLLTIILSATAIATFLNIILKRFNIPTIIGYIFTGFAIAYLFELGRNNDSLTHIAEFGIVFLMFTIGLEFSIKHLMAMKKDVFFYGLLQVGLVGGVIALSAEFLFGMEKKSAIMIGYALALSSTAIVLKIFNDKGMIHTVYGRKALGILLFQDIAVIPILLMIHIFSNEQSTLSALLLQTFYSVVIILGLMYLIGKYVLNRFLSLVVWADTQEIFIAGVLLFVVGASFLAHMLGFSYSLGAFLAGMMMSESQYKHQIEADLVPFRDLLLGLFFITVGMQIDFNLMVENYEMILLSLVLMLALKIAVVFAILFFSVGGRVALKTGLALCQGGEFSLAILALASSSHLLSNTVTQILIVTVVLSMVMTPFILKNMKKIVDAITKEPSNGDFMIHSSGIKDHIIVCGYGKLGQEIVYRLKKMNVNYVVLEHDINLVKLGQSRGEPVYFGNAAEKSILKNAFVENAKAVIVAINNEKKLILLCEILKSFNAPIKIVAKASDYDEKKLLKSLHVKHIVNEGREAAKALLKVAMEEDEALAGDK</sequence>
<feature type="transmembrane region" description="Helical" evidence="10">
    <location>
        <begin position="148"/>
        <end position="168"/>
    </location>
</feature>
<feature type="transmembrane region" description="Helical" evidence="10">
    <location>
        <begin position="84"/>
        <end position="107"/>
    </location>
</feature>
<feature type="transmembrane region" description="Helical" evidence="10">
    <location>
        <begin position="294"/>
        <end position="315"/>
    </location>
</feature>
<dbReference type="eggNOG" id="COG1226">
    <property type="taxonomic scope" value="Bacteria"/>
</dbReference>
<dbReference type="InterPro" id="IPR003148">
    <property type="entry name" value="RCK_N"/>
</dbReference>
<protein>
    <submittedName>
        <fullName evidence="12">Sodium/hydrogen exchanger</fullName>
    </submittedName>
</protein>
<dbReference type="EMBL" id="CP001816">
    <property type="protein sequence ID" value="ACZ12400.1"/>
    <property type="molecule type" value="Genomic_DNA"/>
</dbReference>
<dbReference type="GO" id="GO:0015297">
    <property type="term" value="F:antiporter activity"/>
    <property type="evidence" value="ECO:0007669"/>
    <property type="project" value="UniProtKB-KW"/>
</dbReference>
<reference evidence="13" key="1">
    <citation type="submission" date="2009-11" db="EMBL/GenBank/DDBJ databases">
        <title>The complete genome of Sulfurospirillum deleyianum DSM 6946.</title>
        <authorList>
            <consortium name="US DOE Joint Genome Institute (JGI-PGF)"/>
            <person name="Lucas S."/>
            <person name="Copeland A."/>
            <person name="Lapidus A."/>
            <person name="Glavina del Rio T."/>
            <person name="Dalin E."/>
            <person name="Tice H."/>
            <person name="Bruce D."/>
            <person name="Goodwin L."/>
            <person name="Pitluck S."/>
            <person name="Kyrpides N."/>
            <person name="Mavromatis K."/>
            <person name="Ivanova N."/>
            <person name="Ovchinnikova G."/>
            <person name="Munk A.C."/>
            <person name="Lu M."/>
            <person name="Brettin T."/>
            <person name="Detter J.C."/>
            <person name="Han C."/>
            <person name="Tapia R."/>
            <person name="Larimer F."/>
            <person name="Land M."/>
            <person name="Hauser L."/>
            <person name="Markowitz V."/>
            <person name="Cheng J.F."/>
            <person name="Hugenholtz P."/>
            <person name="Woyke T."/>
            <person name="Wu D."/>
            <person name="Aumann P."/>
            <person name="Schneider S."/>
            <person name="Lang E."/>
            <person name="Spring S."/>
            <person name="Klenk H.P."/>
            <person name="Eisen J.A."/>
        </authorList>
    </citation>
    <scope>NUCLEOTIDE SEQUENCE [LARGE SCALE GENOMIC DNA]</scope>
    <source>
        <strain evidence="13">ATCC 51133 / DSM 6946 / 5175</strain>
    </source>
</reference>
<feature type="transmembrane region" description="Helical" evidence="10">
    <location>
        <begin position="56"/>
        <end position="78"/>
    </location>
</feature>
<dbReference type="PANTHER" id="PTHR46157:SF4">
    <property type="entry name" value="K(+) EFFLUX ANTIPORTER 3, CHLOROPLASTIC"/>
    <property type="match status" value="1"/>
</dbReference>
<evidence type="ECO:0000256" key="10">
    <source>
        <dbReference type="SAM" id="Phobius"/>
    </source>
</evidence>
<evidence type="ECO:0000256" key="1">
    <source>
        <dbReference type="ARBA" id="ARBA00004141"/>
    </source>
</evidence>
<feature type="transmembrane region" description="Helical" evidence="10">
    <location>
        <begin position="25"/>
        <end position="44"/>
    </location>
</feature>
<dbReference type="Gene3D" id="1.20.1530.20">
    <property type="match status" value="1"/>
</dbReference>
<dbReference type="STRING" id="525898.Sdel_1380"/>
<dbReference type="Pfam" id="PF00999">
    <property type="entry name" value="Na_H_Exchanger"/>
    <property type="match status" value="1"/>
</dbReference>
<gene>
    <name evidence="12" type="ordered locus">Sdel_1380</name>
</gene>
<dbReference type="Proteomes" id="UP000002222">
    <property type="component" value="Chromosome"/>
</dbReference>
<feature type="transmembrane region" description="Helical" evidence="10">
    <location>
        <begin position="352"/>
        <end position="372"/>
    </location>
</feature>
<evidence type="ECO:0000256" key="9">
    <source>
        <dbReference type="ARBA" id="ARBA00023136"/>
    </source>
</evidence>
<keyword evidence="7 10" id="KW-1133">Transmembrane helix</keyword>
<evidence type="ECO:0000256" key="4">
    <source>
        <dbReference type="ARBA" id="ARBA00022538"/>
    </source>
</evidence>
<name>D1B2T0_SULD5</name>
<proteinExistence type="predicted"/>
<dbReference type="RefSeq" id="WP_012857151.1">
    <property type="nucleotide sequence ID" value="NC_013512.1"/>
</dbReference>
<dbReference type="PROSITE" id="PS51201">
    <property type="entry name" value="RCK_N"/>
    <property type="match status" value="1"/>
</dbReference>
<dbReference type="OrthoDB" id="9781411at2"/>